<accession>A0A1G7RQC0</accession>
<dbReference type="SMART" id="SM00318">
    <property type="entry name" value="SNc"/>
    <property type="match status" value="1"/>
</dbReference>
<reference evidence="6 7" key="1">
    <citation type="submission" date="2016-10" db="EMBL/GenBank/DDBJ databases">
        <authorList>
            <person name="de Groot N.N."/>
        </authorList>
    </citation>
    <scope>NUCLEOTIDE SEQUENCE [LARGE SCALE GENOMIC DNA]</scope>
    <source>
        <strain evidence="6 7">CGMCC 1.10267</strain>
    </source>
</reference>
<feature type="chain" id="PRO_5011574566" evidence="4">
    <location>
        <begin position="21"/>
        <end position="269"/>
    </location>
</feature>
<dbReference type="PANTHER" id="PTHR12302:SF3">
    <property type="entry name" value="SERINE_THREONINE-PROTEIN KINASE 31"/>
    <property type="match status" value="1"/>
</dbReference>
<feature type="signal peptide" evidence="4">
    <location>
        <begin position="1"/>
        <end position="20"/>
    </location>
</feature>
<evidence type="ECO:0000256" key="4">
    <source>
        <dbReference type="SAM" id="SignalP"/>
    </source>
</evidence>
<evidence type="ECO:0000259" key="5">
    <source>
        <dbReference type="PROSITE" id="PS50830"/>
    </source>
</evidence>
<keyword evidence="1" id="KW-0540">Nuclease</keyword>
<dbReference type="GO" id="GO:0016787">
    <property type="term" value="F:hydrolase activity"/>
    <property type="evidence" value="ECO:0007669"/>
    <property type="project" value="UniProtKB-KW"/>
</dbReference>
<dbReference type="Pfam" id="PF00565">
    <property type="entry name" value="SNase"/>
    <property type="match status" value="1"/>
</dbReference>
<dbReference type="EMBL" id="FNCS01000001">
    <property type="protein sequence ID" value="SDG13016.1"/>
    <property type="molecule type" value="Genomic_DNA"/>
</dbReference>
<name>A0A1G7RQC0_9HYPH</name>
<protein>
    <submittedName>
        <fullName evidence="6">Endonuclease YncB, thermonuclease family</fullName>
    </submittedName>
</protein>
<dbReference type="InterPro" id="IPR035437">
    <property type="entry name" value="SNase_OB-fold_sf"/>
</dbReference>
<dbReference type="PANTHER" id="PTHR12302">
    <property type="entry name" value="EBNA2 BINDING PROTEIN P100"/>
    <property type="match status" value="1"/>
</dbReference>
<sequence>MLKRLLVTSFLLAMPGVHPAFSQTCETLQAGPSGRVVAISDGDTLDLDTGLTVRLVGIQAPKLPLGREGFEAWPLGDEAKALITELTLGESVSLYYGGESRDRHGRALAHMLVDGDAGQVWVQEEMLRAGLARVYSFPDNRSCLEYLLAAEGQGRVERRGIWRDPYYAIRDAADPDSILERDGGYELVEGRVLNADRVGSRVYLNFGRYWKEDFTVVIETPGLRVFEQAGIDPLSFDNAVIRVRGWIDTLDGPRMLVTHPEQIEVLARP</sequence>
<keyword evidence="4" id="KW-0732">Signal</keyword>
<dbReference type="STRING" id="440168.SAMN04487974_10156"/>
<dbReference type="InterPro" id="IPR016071">
    <property type="entry name" value="Staphylococal_nuclease_OB-fold"/>
</dbReference>
<dbReference type="PROSITE" id="PS50830">
    <property type="entry name" value="TNASE_3"/>
    <property type="match status" value="1"/>
</dbReference>
<organism evidence="6 7">
    <name type="scientific">Pelagibacterium luteolum</name>
    <dbReference type="NCBI Taxonomy" id="440168"/>
    <lineage>
        <taxon>Bacteria</taxon>
        <taxon>Pseudomonadati</taxon>
        <taxon>Pseudomonadota</taxon>
        <taxon>Alphaproteobacteria</taxon>
        <taxon>Hyphomicrobiales</taxon>
        <taxon>Devosiaceae</taxon>
        <taxon>Pelagibacterium</taxon>
    </lineage>
</organism>
<proteinExistence type="predicted"/>
<dbReference type="SUPFAM" id="SSF50199">
    <property type="entry name" value="Staphylococcal nuclease"/>
    <property type="match status" value="1"/>
</dbReference>
<gene>
    <name evidence="6" type="ORF">SAMN04487974_10156</name>
</gene>
<dbReference type="RefSeq" id="WP_244504904.1">
    <property type="nucleotide sequence ID" value="NZ_FNCS01000001.1"/>
</dbReference>
<keyword evidence="2 6" id="KW-0255">Endonuclease</keyword>
<keyword evidence="3" id="KW-0378">Hydrolase</keyword>
<evidence type="ECO:0000256" key="3">
    <source>
        <dbReference type="ARBA" id="ARBA00022801"/>
    </source>
</evidence>
<feature type="domain" description="TNase-like" evidence="5">
    <location>
        <begin position="30"/>
        <end position="164"/>
    </location>
</feature>
<keyword evidence="7" id="KW-1185">Reference proteome</keyword>
<dbReference type="AlphaFoldDB" id="A0A1G7RQC0"/>
<dbReference type="Proteomes" id="UP000199495">
    <property type="component" value="Unassembled WGS sequence"/>
</dbReference>
<evidence type="ECO:0000256" key="1">
    <source>
        <dbReference type="ARBA" id="ARBA00022722"/>
    </source>
</evidence>
<evidence type="ECO:0000256" key="2">
    <source>
        <dbReference type="ARBA" id="ARBA00022759"/>
    </source>
</evidence>
<dbReference type="GO" id="GO:0004519">
    <property type="term" value="F:endonuclease activity"/>
    <property type="evidence" value="ECO:0007669"/>
    <property type="project" value="UniProtKB-KW"/>
</dbReference>
<evidence type="ECO:0000313" key="7">
    <source>
        <dbReference type="Proteomes" id="UP000199495"/>
    </source>
</evidence>
<evidence type="ECO:0000313" key="6">
    <source>
        <dbReference type="EMBL" id="SDG13016.1"/>
    </source>
</evidence>
<dbReference type="Gene3D" id="2.40.50.90">
    <property type="match status" value="1"/>
</dbReference>